<feature type="domain" description="EAL" evidence="7">
    <location>
        <begin position="378"/>
        <end position="629"/>
    </location>
</feature>
<evidence type="ECO:0000259" key="8">
    <source>
        <dbReference type="PROSITE" id="PS50887"/>
    </source>
</evidence>
<name>A0ABY7GGL5_9GAMM</name>
<keyword evidence="2" id="KW-1003">Cell membrane</keyword>
<dbReference type="Pfam" id="PF07694">
    <property type="entry name" value="5TM-5TMR_LYT"/>
    <property type="match status" value="1"/>
</dbReference>
<feature type="transmembrane region" description="Helical" evidence="6">
    <location>
        <begin position="133"/>
        <end position="152"/>
    </location>
</feature>
<evidence type="ECO:0000256" key="3">
    <source>
        <dbReference type="ARBA" id="ARBA00022692"/>
    </source>
</evidence>
<dbReference type="SUPFAM" id="SSF55073">
    <property type="entry name" value="Nucleotide cyclase"/>
    <property type="match status" value="1"/>
</dbReference>
<dbReference type="PANTHER" id="PTHR33121:SF70">
    <property type="entry name" value="SIGNALING PROTEIN YKOW"/>
    <property type="match status" value="1"/>
</dbReference>
<dbReference type="InterPro" id="IPR029787">
    <property type="entry name" value="Nucleotide_cyclase"/>
</dbReference>
<dbReference type="InterPro" id="IPR043128">
    <property type="entry name" value="Rev_trsase/Diguanyl_cyclase"/>
</dbReference>
<evidence type="ECO:0000256" key="2">
    <source>
        <dbReference type="ARBA" id="ARBA00022475"/>
    </source>
</evidence>
<evidence type="ECO:0000256" key="6">
    <source>
        <dbReference type="SAM" id="Phobius"/>
    </source>
</evidence>
<reference evidence="9" key="1">
    <citation type="submission" date="2022-11" db="EMBL/GenBank/DDBJ databases">
        <title>Methylomonas rapida sp. nov., Carotenoid-Producing Obligate Methanotrophs with High Growth Characteristics and Biotechnological Potential.</title>
        <authorList>
            <person name="Tikhonova E.N."/>
            <person name="Suleimanov R.Z."/>
            <person name="Miroshnikov K."/>
            <person name="Oshkin I.Y."/>
            <person name="Belova S.E."/>
            <person name="Danilova O.V."/>
            <person name="Ashikhmin A."/>
            <person name="Konopkin A."/>
            <person name="But S.Y."/>
            <person name="Khmelenina V.N."/>
            <person name="Kuznetsov N."/>
            <person name="Pimenov N.V."/>
            <person name="Dedysh S.N."/>
        </authorList>
    </citation>
    <scope>NUCLEOTIDE SEQUENCE</scope>
    <source>
        <strain evidence="9">MP1</strain>
    </source>
</reference>
<dbReference type="InterPro" id="IPR011620">
    <property type="entry name" value="Sig_transdc_His_kinase_LytS_TM"/>
</dbReference>
<keyword evidence="3 6" id="KW-0812">Transmembrane</keyword>
<comment type="subcellular location">
    <subcellularLocation>
        <location evidence="1">Cell membrane</location>
        <topology evidence="1">Multi-pass membrane protein</topology>
    </subcellularLocation>
</comment>
<keyword evidence="5 6" id="KW-0472">Membrane</keyword>
<dbReference type="EMBL" id="CP113517">
    <property type="protein sequence ID" value="WAR44400.1"/>
    <property type="molecule type" value="Genomic_DNA"/>
</dbReference>
<dbReference type="PROSITE" id="PS50887">
    <property type="entry name" value="GGDEF"/>
    <property type="match status" value="1"/>
</dbReference>
<evidence type="ECO:0000313" key="9">
    <source>
        <dbReference type="EMBL" id="WAR44400.1"/>
    </source>
</evidence>
<dbReference type="InterPro" id="IPR000160">
    <property type="entry name" value="GGDEF_dom"/>
</dbReference>
<dbReference type="RefSeq" id="WP_255189376.1">
    <property type="nucleotide sequence ID" value="NZ_CP113517.1"/>
</dbReference>
<keyword evidence="10" id="KW-1185">Reference proteome</keyword>
<evidence type="ECO:0000256" key="1">
    <source>
        <dbReference type="ARBA" id="ARBA00004651"/>
    </source>
</evidence>
<evidence type="ECO:0000313" key="10">
    <source>
        <dbReference type="Proteomes" id="UP001162780"/>
    </source>
</evidence>
<dbReference type="Proteomes" id="UP001162780">
    <property type="component" value="Chromosome"/>
</dbReference>
<dbReference type="InterPro" id="IPR035919">
    <property type="entry name" value="EAL_sf"/>
</dbReference>
<gene>
    <name evidence="9" type="ORF">NM686_018905</name>
</gene>
<feature type="domain" description="GGDEF" evidence="8">
    <location>
        <begin position="230"/>
        <end position="369"/>
    </location>
</feature>
<feature type="transmembrane region" description="Helical" evidence="6">
    <location>
        <begin position="164"/>
        <end position="183"/>
    </location>
</feature>
<dbReference type="SUPFAM" id="SSF141868">
    <property type="entry name" value="EAL domain-like"/>
    <property type="match status" value="1"/>
</dbReference>
<organism evidence="9 10">
    <name type="scientific">Methylomonas rapida</name>
    <dbReference type="NCBI Taxonomy" id="2963939"/>
    <lineage>
        <taxon>Bacteria</taxon>
        <taxon>Pseudomonadati</taxon>
        <taxon>Pseudomonadota</taxon>
        <taxon>Gammaproteobacteria</taxon>
        <taxon>Methylococcales</taxon>
        <taxon>Methylococcaceae</taxon>
        <taxon>Methylomonas</taxon>
    </lineage>
</organism>
<evidence type="ECO:0000256" key="4">
    <source>
        <dbReference type="ARBA" id="ARBA00022989"/>
    </source>
</evidence>
<dbReference type="InterPro" id="IPR001633">
    <property type="entry name" value="EAL_dom"/>
</dbReference>
<protein>
    <submittedName>
        <fullName evidence="9">EAL domain-containing protein</fullName>
    </submittedName>
</protein>
<dbReference type="NCBIfam" id="TIGR00254">
    <property type="entry name" value="GGDEF"/>
    <property type="match status" value="1"/>
</dbReference>
<feature type="transmembrane region" description="Helical" evidence="6">
    <location>
        <begin position="6"/>
        <end position="24"/>
    </location>
</feature>
<dbReference type="CDD" id="cd01949">
    <property type="entry name" value="GGDEF"/>
    <property type="match status" value="1"/>
</dbReference>
<dbReference type="SMART" id="SM00052">
    <property type="entry name" value="EAL"/>
    <property type="match status" value="1"/>
</dbReference>
<dbReference type="InterPro" id="IPR050706">
    <property type="entry name" value="Cyclic-di-GMP_PDE-like"/>
</dbReference>
<evidence type="ECO:0000259" key="7">
    <source>
        <dbReference type="PROSITE" id="PS50883"/>
    </source>
</evidence>
<dbReference type="SMART" id="SM00267">
    <property type="entry name" value="GGDEF"/>
    <property type="match status" value="1"/>
</dbReference>
<dbReference type="Gene3D" id="3.20.20.450">
    <property type="entry name" value="EAL domain"/>
    <property type="match status" value="1"/>
</dbReference>
<proteinExistence type="predicted"/>
<dbReference type="Pfam" id="PF00990">
    <property type="entry name" value="GGDEF"/>
    <property type="match status" value="1"/>
</dbReference>
<sequence length="629" mass="69261">MIIVELIKNTALLVALAAMYPVMLAHLNKSLFSQRILFGLMFGVVGVLGMMTPIHYDNDGIIFDGRSVLLAVAGLIGGPLVATLSALIMAVYRLWLGGIGAPVGISVIFATAALGVMFYFIRQRTGHYLGPLSLLGFGFLVHGVMLAIFMFLPHYKGYQVFKELGATIFLVYPLATMLISLLFQDYEEREKSRLNIEQLAYYDPLTALPNRSLLIESIDKAISKCEAAQCDGALILLNLDRFKTLNDARGHASGDVLLRAVAERINSVVEAGDMLARMSADEFAILLVRAKQNSPSIDVLADQLAEKIQIALTRPLRVDTEEITVSSSIGIASFPMDADDTTGDVLRRVDTAMHRAKTEGGNQSIIFDHSMSKSVENHFLIERELRQAVHSGQLKLFLQSQVNNAGVIVGAEALVRWQHPERGFISPTAFIHIAEESDLIIEIGRWVLTEACRLLTCEGLAGRSIVLSVNISPKQFRQPRFAASIKHLLAETGADPTHLKLEVTENLLIHNMNDVIAKMIELAALGIRFSLDDFGTGYSSLAYLKRLPIQELKIDRSFVQDVTINPDDATLVESILAVAKHMKLQVVAEGVETEEQASFLNARGDVIHQGYLFSKPELAADWLKRLAQQ</sequence>
<keyword evidence="4 6" id="KW-1133">Transmembrane helix</keyword>
<accession>A0ABY7GGL5</accession>
<evidence type="ECO:0000256" key="5">
    <source>
        <dbReference type="ARBA" id="ARBA00023136"/>
    </source>
</evidence>
<dbReference type="Pfam" id="PF00563">
    <property type="entry name" value="EAL"/>
    <property type="match status" value="1"/>
</dbReference>
<feature type="transmembrane region" description="Helical" evidence="6">
    <location>
        <begin position="68"/>
        <end position="92"/>
    </location>
</feature>
<feature type="transmembrane region" description="Helical" evidence="6">
    <location>
        <begin position="36"/>
        <end position="56"/>
    </location>
</feature>
<dbReference type="PROSITE" id="PS50883">
    <property type="entry name" value="EAL"/>
    <property type="match status" value="1"/>
</dbReference>
<dbReference type="CDD" id="cd01948">
    <property type="entry name" value="EAL"/>
    <property type="match status" value="1"/>
</dbReference>
<dbReference type="PANTHER" id="PTHR33121">
    <property type="entry name" value="CYCLIC DI-GMP PHOSPHODIESTERASE PDEF"/>
    <property type="match status" value="1"/>
</dbReference>
<feature type="transmembrane region" description="Helical" evidence="6">
    <location>
        <begin position="99"/>
        <end position="121"/>
    </location>
</feature>
<dbReference type="Gene3D" id="3.30.70.270">
    <property type="match status" value="1"/>
</dbReference>